<protein>
    <recommendedName>
        <fullName evidence="1">N-acetyltransferase domain-containing protein</fullName>
    </recommendedName>
</protein>
<comment type="caution">
    <text evidence="2">The sequence shown here is derived from an EMBL/GenBank/DDBJ whole genome shotgun (WGS) entry which is preliminary data.</text>
</comment>
<dbReference type="Gene3D" id="3.40.630.30">
    <property type="match status" value="1"/>
</dbReference>
<dbReference type="PANTHER" id="PTHR31435">
    <property type="entry name" value="PROTEIN NATD1"/>
    <property type="match status" value="1"/>
</dbReference>
<dbReference type="OrthoDB" id="1120671at2"/>
<feature type="domain" description="N-acetyltransferase" evidence="1">
    <location>
        <begin position="5"/>
        <end position="90"/>
    </location>
</feature>
<dbReference type="PROSITE" id="PS51729">
    <property type="entry name" value="GNAT_YJDJ"/>
    <property type="match status" value="1"/>
</dbReference>
<sequence length="91" mass="10380">MPDVRHEPRQNRFAASVDGGTAELEYQRAEDVLIFVHTFVPEASRGQNVGEALVEAALDHVRENDLRMVPQCPFVKHYVEEHPDTRDLVAR</sequence>
<reference evidence="2 3" key="1">
    <citation type="submission" date="2016-11" db="EMBL/GenBank/DDBJ databases">
        <title>Study of marine rhodopsin-containing bacteria.</title>
        <authorList>
            <person name="Yoshizawa S."/>
            <person name="Kumagai Y."/>
            <person name="Kogure K."/>
        </authorList>
    </citation>
    <scope>NUCLEOTIDE SEQUENCE [LARGE SCALE GENOMIC DNA]</scope>
    <source>
        <strain evidence="2 3">SAORIC-28</strain>
    </source>
</reference>
<gene>
    <name evidence="2" type="ORF">BSZ37_08295</name>
</gene>
<dbReference type="AlphaFoldDB" id="A0A271IZ85"/>
<keyword evidence="3" id="KW-1185">Reference proteome</keyword>
<dbReference type="InterPro" id="IPR031165">
    <property type="entry name" value="GNAT_YJDJ"/>
</dbReference>
<dbReference type="SUPFAM" id="SSF55729">
    <property type="entry name" value="Acyl-CoA N-acyltransferases (Nat)"/>
    <property type="match status" value="1"/>
</dbReference>
<dbReference type="EMBL" id="MQWD01000001">
    <property type="protein sequence ID" value="PAP76440.1"/>
    <property type="molecule type" value="Genomic_DNA"/>
</dbReference>
<accession>A0A271IZ85</accession>
<dbReference type="PANTHER" id="PTHR31435:SF10">
    <property type="entry name" value="BSR4717 PROTEIN"/>
    <property type="match status" value="1"/>
</dbReference>
<dbReference type="Proteomes" id="UP000216339">
    <property type="component" value="Unassembled WGS sequence"/>
</dbReference>
<dbReference type="InterPro" id="IPR045057">
    <property type="entry name" value="Gcn5-rel_NAT"/>
</dbReference>
<evidence type="ECO:0000313" key="3">
    <source>
        <dbReference type="Proteomes" id="UP000216339"/>
    </source>
</evidence>
<evidence type="ECO:0000313" key="2">
    <source>
        <dbReference type="EMBL" id="PAP76440.1"/>
    </source>
</evidence>
<proteinExistence type="predicted"/>
<organism evidence="2 3">
    <name type="scientific">Rubrivirga marina</name>
    <dbReference type="NCBI Taxonomy" id="1196024"/>
    <lineage>
        <taxon>Bacteria</taxon>
        <taxon>Pseudomonadati</taxon>
        <taxon>Rhodothermota</taxon>
        <taxon>Rhodothermia</taxon>
        <taxon>Rhodothermales</taxon>
        <taxon>Rubricoccaceae</taxon>
        <taxon>Rubrivirga</taxon>
    </lineage>
</organism>
<evidence type="ECO:0000259" key="1">
    <source>
        <dbReference type="PROSITE" id="PS51729"/>
    </source>
</evidence>
<name>A0A271IZ85_9BACT</name>
<dbReference type="RefSeq" id="WP_095510098.1">
    <property type="nucleotide sequence ID" value="NZ_MQWD01000001.1"/>
</dbReference>
<dbReference type="InterPro" id="IPR016181">
    <property type="entry name" value="Acyl_CoA_acyltransferase"/>
</dbReference>
<dbReference type="Pfam" id="PF14542">
    <property type="entry name" value="Acetyltransf_CG"/>
    <property type="match status" value="1"/>
</dbReference>